<feature type="chain" id="PRO_5044812141" evidence="1">
    <location>
        <begin position="19"/>
        <end position="404"/>
    </location>
</feature>
<feature type="signal peptide" evidence="1">
    <location>
        <begin position="1"/>
        <end position="18"/>
    </location>
</feature>
<keyword evidence="3" id="KW-1185">Reference proteome</keyword>
<dbReference type="EMBL" id="JBGFUD010001293">
    <property type="protein sequence ID" value="MFH4976073.1"/>
    <property type="molecule type" value="Genomic_DNA"/>
</dbReference>
<proteinExistence type="predicted"/>
<protein>
    <submittedName>
        <fullName evidence="2">Uncharacterized protein</fullName>
    </submittedName>
</protein>
<keyword evidence="1" id="KW-0732">Signal</keyword>
<name>A0ABD6E7K9_9BILA</name>
<evidence type="ECO:0000313" key="3">
    <source>
        <dbReference type="Proteomes" id="UP001608902"/>
    </source>
</evidence>
<evidence type="ECO:0000313" key="2">
    <source>
        <dbReference type="EMBL" id="MFH4976073.1"/>
    </source>
</evidence>
<sequence length="404" mass="46409">MVKLAVIFILSIIIRVSSYDFTDTCIDGPFCAGSCNEEGMPLECPLKCTVCKGIQMTPEEEKVIDDRKQDYQCEGGWSKIKGNKITEWGGMKAMAGRVDFTNVTGKAMYIYGYNYGAPAYVYFESKEKPGVVLFYMGLDLPNRRIKLSKRKDGRWSSYAVVSIALQCCARKLLPRIHFYWMIQLSFGLRNERQFIDIFDWTENKRIYRFYPDEAVKKDDRYYFNQTGYNVLSATWSNNGIMTFPSGLPVDSEIQVFGQIQREHVTIALTKKNGDISAIIIFRRPRKRITEVELTTHKSIERGGCDDNCYFADFNDNDFSVITIRRTSTGLQVWHKGFLYATANNTHIKDDAVERIEVMSGFRTKSRNHQGKKGRSLPQPAIQYTAVSYSYGVYRWIIPIAHSAK</sequence>
<dbReference type="Proteomes" id="UP001608902">
    <property type="component" value="Unassembled WGS sequence"/>
</dbReference>
<accession>A0ABD6E7K9</accession>
<evidence type="ECO:0000256" key="1">
    <source>
        <dbReference type="SAM" id="SignalP"/>
    </source>
</evidence>
<organism evidence="2 3">
    <name type="scientific">Gnathostoma spinigerum</name>
    <dbReference type="NCBI Taxonomy" id="75299"/>
    <lineage>
        <taxon>Eukaryota</taxon>
        <taxon>Metazoa</taxon>
        <taxon>Ecdysozoa</taxon>
        <taxon>Nematoda</taxon>
        <taxon>Chromadorea</taxon>
        <taxon>Rhabditida</taxon>
        <taxon>Spirurina</taxon>
        <taxon>Gnathostomatomorpha</taxon>
        <taxon>Gnathostomatoidea</taxon>
        <taxon>Gnathostomatidae</taxon>
        <taxon>Gnathostoma</taxon>
    </lineage>
</organism>
<comment type="caution">
    <text evidence="2">The sequence shown here is derived from an EMBL/GenBank/DDBJ whole genome shotgun (WGS) entry which is preliminary data.</text>
</comment>
<gene>
    <name evidence="2" type="ORF">AB6A40_002782</name>
</gene>
<reference evidence="2 3" key="1">
    <citation type="submission" date="2024-08" db="EMBL/GenBank/DDBJ databases">
        <title>Gnathostoma spinigerum genome.</title>
        <authorList>
            <person name="Gonzalez-Bertolin B."/>
            <person name="Monzon S."/>
            <person name="Zaballos A."/>
            <person name="Jimenez P."/>
            <person name="Dekumyoy P."/>
            <person name="Varona S."/>
            <person name="Cuesta I."/>
            <person name="Sumanam S."/>
            <person name="Adisakwattana P."/>
            <person name="Gasser R.B."/>
            <person name="Hernandez-Gonzalez A."/>
            <person name="Young N.D."/>
            <person name="Perteguer M.J."/>
        </authorList>
    </citation>
    <scope>NUCLEOTIDE SEQUENCE [LARGE SCALE GENOMIC DNA]</scope>
    <source>
        <strain evidence="2">AL3</strain>
        <tissue evidence="2">Liver</tissue>
    </source>
</reference>
<dbReference type="AlphaFoldDB" id="A0ABD6E7K9"/>